<name>S8ENE9_FOMSC</name>
<gene>
    <name evidence="1" type="ORF">FOMPIDRAFT_87148</name>
</gene>
<protein>
    <submittedName>
        <fullName evidence="1">Uncharacterized protein</fullName>
    </submittedName>
</protein>
<dbReference type="Proteomes" id="UP000015241">
    <property type="component" value="Unassembled WGS sequence"/>
</dbReference>
<dbReference type="InParanoid" id="S8ENE9"/>
<dbReference type="HOGENOM" id="CLU_1686608_0_0_1"/>
<dbReference type="EMBL" id="KE504123">
    <property type="protein sequence ID" value="EPT05678.1"/>
    <property type="molecule type" value="Genomic_DNA"/>
</dbReference>
<reference evidence="1 2" key="1">
    <citation type="journal article" date="2012" name="Science">
        <title>The Paleozoic origin of enzymatic lignin decomposition reconstructed from 31 fungal genomes.</title>
        <authorList>
            <person name="Floudas D."/>
            <person name="Binder M."/>
            <person name="Riley R."/>
            <person name="Barry K."/>
            <person name="Blanchette R.A."/>
            <person name="Henrissat B."/>
            <person name="Martinez A.T."/>
            <person name="Otillar R."/>
            <person name="Spatafora J.W."/>
            <person name="Yadav J.S."/>
            <person name="Aerts A."/>
            <person name="Benoit I."/>
            <person name="Boyd A."/>
            <person name="Carlson A."/>
            <person name="Copeland A."/>
            <person name="Coutinho P.M."/>
            <person name="de Vries R.P."/>
            <person name="Ferreira P."/>
            <person name="Findley K."/>
            <person name="Foster B."/>
            <person name="Gaskell J."/>
            <person name="Glotzer D."/>
            <person name="Gorecki P."/>
            <person name="Heitman J."/>
            <person name="Hesse C."/>
            <person name="Hori C."/>
            <person name="Igarashi K."/>
            <person name="Jurgens J.A."/>
            <person name="Kallen N."/>
            <person name="Kersten P."/>
            <person name="Kohler A."/>
            <person name="Kuees U."/>
            <person name="Kumar T.K.A."/>
            <person name="Kuo A."/>
            <person name="LaButti K."/>
            <person name="Larrondo L.F."/>
            <person name="Lindquist E."/>
            <person name="Ling A."/>
            <person name="Lombard V."/>
            <person name="Lucas S."/>
            <person name="Lundell T."/>
            <person name="Martin R."/>
            <person name="McLaughlin D.J."/>
            <person name="Morgenstern I."/>
            <person name="Morin E."/>
            <person name="Murat C."/>
            <person name="Nagy L.G."/>
            <person name="Nolan M."/>
            <person name="Ohm R.A."/>
            <person name="Patyshakuliyeva A."/>
            <person name="Rokas A."/>
            <person name="Ruiz-Duenas F.J."/>
            <person name="Sabat G."/>
            <person name="Salamov A."/>
            <person name="Samejima M."/>
            <person name="Schmutz J."/>
            <person name="Slot J.C."/>
            <person name="St John F."/>
            <person name="Stenlid J."/>
            <person name="Sun H."/>
            <person name="Sun S."/>
            <person name="Syed K."/>
            <person name="Tsang A."/>
            <person name="Wiebenga A."/>
            <person name="Young D."/>
            <person name="Pisabarro A."/>
            <person name="Eastwood D.C."/>
            <person name="Martin F."/>
            <person name="Cullen D."/>
            <person name="Grigoriev I.V."/>
            <person name="Hibbett D.S."/>
        </authorList>
    </citation>
    <scope>NUCLEOTIDE SEQUENCE</scope>
    <source>
        <strain evidence="2">FP-58527</strain>
    </source>
</reference>
<accession>S8ENE9</accession>
<keyword evidence="2" id="KW-1185">Reference proteome</keyword>
<evidence type="ECO:0000313" key="1">
    <source>
        <dbReference type="EMBL" id="EPT05678.1"/>
    </source>
</evidence>
<sequence length="156" mass="17163">MATFFIRYKFVVTPDSTPPRDSPAAAPVSDVETFINDIVQSKDAAFRLSKSDINSAEISIRLVLSPLRLYPPNASRLEILEPYRTIDRTAMVSGRYKLSDTEDKRLSIICAFAQRSCYWSSPRTAVPTFGPEGNPFSGVEGIAAGSPVCEIEKPSL</sequence>
<proteinExistence type="predicted"/>
<evidence type="ECO:0000313" key="2">
    <source>
        <dbReference type="Proteomes" id="UP000015241"/>
    </source>
</evidence>
<organism evidence="1 2">
    <name type="scientific">Fomitopsis schrenkii</name>
    <name type="common">Brown rot fungus</name>
    <dbReference type="NCBI Taxonomy" id="2126942"/>
    <lineage>
        <taxon>Eukaryota</taxon>
        <taxon>Fungi</taxon>
        <taxon>Dikarya</taxon>
        <taxon>Basidiomycota</taxon>
        <taxon>Agaricomycotina</taxon>
        <taxon>Agaricomycetes</taxon>
        <taxon>Polyporales</taxon>
        <taxon>Fomitopsis</taxon>
    </lineage>
</organism>
<dbReference type="AlphaFoldDB" id="S8ENE9"/>